<comment type="caution">
    <text evidence="2">The sequence shown here is derived from an EMBL/GenBank/DDBJ whole genome shotgun (WGS) entry which is preliminary data.</text>
</comment>
<organism evidence="2 3">
    <name type="scientific">Portunus trituberculatus</name>
    <name type="common">Swimming crab</name>
    <name type="synonym">Neptunus trituberculatus</name>
    <dbReference type="NCBI Taxonomy" id="210409"/>
    <lineage>
        <taxon>Eukaryota</taxon>
        <taxon>Metazoa</taxon>
        <taxon>Ecdysozoa</taxon>
        <taxon>Arthropoda</taxon>
        <taxon>Crustacea</taxon>
        <taxon>Multicrustacea</taxon>
        <taxon>Malacostraca</taxon>
        <taxon>Eumalacostraca</taxon>
        <taxon>Eucarida</taxon>
        <taxon>Decapoda</taxon>
        <taxon>Pleocyemata</taxon>
        <taxon>Brachyura</taxon>
        <taxon>Eubrachyura</taxon>
        <taxon>Portunoidea</taxon>
        <taxon>Portunidae</taxon>
        <taxon>Portuninae</taxon>
        <taxon>Portunus</taxon>
    </lineage>
</organism>
<keyword evidence="3" id="KW-1185">Reference proteome</keyword>
<dbReference type="AlphaFoldDB" id="A0A5B7GVV1"/>
<proteinExistence type="predicted"/>
<evidence type="ECO:0000313" key="3">
    <source>
        <dbReference type="Proteomes" id="UP000324222"/>
    </source>
</evidence>
<reference evidence="2 3" key="1">
    <citation type="submission" date="2019-05" db="EMBL/GenBank/DDBJ databases">
        <title>Another draft genome of Portunus trituberculatus and its Hox gene families provides insights of decapod evolution.</title>
        <authorList>
            <person name="Jeong J.-H."/>
            <person name="Song I."/>
            <person name="Kim S."/>
            <person name="Choi T."/>
            <person name="Kim D."/>
            <person name="Ryu S."/>
            <person name="Kim W."/>
        </authorList>
    </citation>
    <scope>NUCLEOTIDE SEQUENCE [LARGE SCALE GENOMIC DNA]</scope>
    <source>
        <tissue evidence="2">Muscle</tissue>
    </source>
</reference>
<evidence type="ECO:0000256" key="1">
    <source>
        <dbReference type="SAM" id="MobiDB-lite"/>
    </source>
</evidence>
<accession>A0A5B7GVV1</accession>
<feature type="compositionally biased region" description="Polar residues" evidence="1">
    <location>
        <begin position="22"/>
        <end position="35"/>
    </location>
</feature>
<protein>
    <submittedName>
        <fullName evidence="2">Uncharacterized protein</fullName>
    </submittedName>
</protein>
<feature type="region of interest" description="Disordered" evidence="1">
    <location>
        <begin position="1"/>
        <end position="67"/>
    </location>
</feature>
<evidence type="ECO:0000313" key="2">
    <source>
        <dbReference type="EMBL" id="MPC61495.1"/>
    </source>
</evidence>
<feature type="compositionally biased region" description="Polar residues" evidence="1">
    <location>
        <begin position="51"/>
        <end position="67"/>
    </location>
</feature>
<gene>
    <name evidence="2" type="ORF">E2C01_055568</name>
</gene>
<name>A0A5B7GVV1_PORTR</name>
<dbReference type="EMBL" id="VSRR010018589">
    <property type="protein sequence ID" value="MPC61495.1"/>
    <property type="molecule type" value="Genomic_DNA"/>
</dbReference>
<dbReference type="Proteomes" id="UP000324222">
    <property type="component" value="Unassembled WGS sequence"/>
</dbReference>
<sequence>MSAKEPHTFSTCANRQKETETTELPTSHRPSNSSLIGGGASETPHADKKTWPSQTSPKTTENWMSKA</sequence>